<keyword evidence="1" id="KW-0547">Nucleotide-binding</keyword>
<dbReference type="EMBL" id="CP051682">
    <property type="protein sequence ID" value="QJD96984.1"/>
    <property type="molecule type" value="Genomic_DNA"/>
</dbReference>
<dbReference type="Gene3D" id="3.40.50.300">
    <property type="entry name" value="P-loop containing nucleotide triphosphate hydrolases"/>
    <property type="match status" value="1"/>
</dbReference>
<keyword evidence="2" id="KW-1185">Reference proteome</keyword>
<dbReference type="Proteomes" id="UP000503278">
    <property type="component" value="Chromosome"/>
</dbReference>
<sequence>MRTILQHELELLKKTILATANITVITPAVFKDLSIEVSKATKKQVSSSTLKRIFGFAAYNFQPSLYTLNVLAEYCGYESWNAFALKNSHTPTHNSVTPYMAESNLQNKAHEISLRTLHALKNKSGIPFSLTITRDILDEHLEIFTSTDYAATVLTAPAGYGKTIALCHWVEEQLNYYKQYDNQDILLFLSSKTLNRSNQQDDLYQWLLSLSGLTTEPAFAEEALRKHLQQHRFYLVIDALDSTSLPPEQLDIVLNMLLDMISIYQDTRNFKVILTMRSSNWANLYKQLTLENKINQWFLGFTVDDNDEKNFPLFTPHEIQLLSNKIKPGSNLTYELHDEVFALFSYPPFFQYYYQKNKTFLLSDLDIFGTYDVIYNYILDKVYTGRHCTEKVLLMHALVEKGRIKNGGFCIDKLKLYDDIKTFNNAYQDLLSISIIRESNFSNQAGYTECIEFVHERILTYCIAAKLVYDSNYAFDEKLINRINCTYSDNLRILVLKWLVFISLKNKQTAIFDYLPRIQLVAAEKAKLIVFLSKLIEQGFLSQEGGTDDLLFDITRPDLFNYFFGIEFISAEYEQALKGLLKLQLQDTSKIWLHTCLTIIYLVSLNTVGAEDHIAALRKFPAEAFLNFQINPLNCLETIYYYLKFNVIKKDALTDITRFIFHPITKRRQLNKLSSNHVLYILALSTLTIAGNHKKLLRFVKVLHHIHHTNDEFLPEFHFFLLLTKAHASLSMGNIQDAVTIFKLVIADYQDNKQNFTPYMKAYLDLLAARLVPYTSNHSYIEATIKQTVDAAENSTNKLLQVNTLSYYLKTNNSDRFSPEYRILYFKFVKLMRSTGFNPKCFVFNYYQIHSKNDNDNLFTIFGPK</sequence>
<dbReference type="RefSeq" id="WP_169608775.1">
    <property type="nucleotide sequence ID" value="NZ_CP051682.1"/>
</dbReference>
<protein>
    <submittedName>
        <fullName evidence="1">ATP-binding protein</fullName>
    </submittedName>
</protein>
<organism evidence="1 2">
    <name type="scientific">Mucilaginibacter robiniae</name>
    <dbReference type="NCBI Taxonomy" id="2728022"/>
    <lineage>
        <taxon>Bacteria</taxon>
        <taxon>Pseudomonadati</taxon>
        <taxon>Bacteroidota</taxon>
        <taxon>Sphingobacteriia</taxon>
        <taxon>Sphingobacteriales</taxon>
        <taxon>Sphingobacteriaceae</taxon>
        <taxon>Mucilaginibacter</taxon>
    </lineage>
</organism>
<keyword evidence="1" id="KW-0067">ATP-binding</keyword>
<proteinExistence type="predicted"/>
<dbReference type="AlphaFoldDB" id="A0A7L5E5E2"/>
<name>A0A7L5E5E2_9SPHI</name>
<dbReference type="SUPFAM" id="SSF52540">
    <property type="entry name" value="P-loop containing nucleoside triphosphate hydrolases"/>
    <property type="match status" value="1"/>
</dbReference>
<dbReference type="GO" id="GO:0005524">
    <property type="term" value="F:ATP binding"/>
    <property type="evidence" value="ECO:0007669"/>
    <property type="project" value="UniProtKB-KW"/>
</dbReference>
<dbReference type="InterPro" id="IPR027417">
    <property type="entry name" value="P-loop_NTPase"/>
</dbReference>
<evidence type="ECO:0000313" key="1">
    <source>
        <dbReference type="EMBL" id="QJD96984.1"/>
    </source>
</evidence>
<evidence type="ECO:0000313" key="2">
    <source>
        <dbReference type="Proteomes" id="UP000503278"/>
    </source>
</evidence>
<accession>A0A7L5E5E2</accession>
<reference evidence="1 2" key="1">
    <citation type="submission" date="2020-04" db="EMBL/GenBank/DDBJ databases">
        <title>Genome sequencing of novel species.</title>
        <authorList>
            <person name="Heo J."/>
            <person name="Kim S.-J."/>
            <person name="Kim J.-S."/>
            <person name="Hong S.-B."/>
            <person name="Kwon S.-W."/>
        </authorList>
    </citation>
    <scope>NUCLEOTIDE SEQUENCE [LARGE SCALE GENOMIC DNA]</scope>
    <source>
        <strain evidence="1 2">F39-2</strain>
    </source>
</reference>
<gene>
    <name evidence="1" type="ORF">HH214_14455</name>
</gene>
<dbReference type="KEGG" id="mrob:HH214_14455"/>